<name>A0A0C3AKV2_SERVB</name>
<gene>
    <name evidence="1" type="ORF">M408DRAFT_10557</name>
</gene>
<dbReference type="AlphaFoldDB" id="A0A0C3AKV2"/>
<dbReference type="Proteomes" id="UP000054097">
    <property type="component" value="Unassembled WGS sequence"/>
</dbReference>
<dbReference type="HOGENOM" id="CLU_1016216_0_0_1"/>
<dbReference type="EMBL" id="KN824316">
    <property type="protein sequence ID" value="KIM25190.1"/>
    <property type="molecule type" value="Genomic_DNA"/>
</dbReference>
<proteinExistence type="predicted"/>
<sequence>MGDSEAFGTNPSTVNGLISAPYPPNYDSLAGQPLFHLHVGCPDGPPYYRIYTNITLTGHKVTTTNLSNTFTTHHDEQSAQPNAHEESAQPNVIQFSIPSYDILGQWIAVIAVEYVEYDFDTSEFVETMVAMLEDVEPSTTTSVYALEVFNLLWQSGDNLHEELVPLIEKNEIMPHMDGAAALVSATYFMALWVASLHTTEFPRFAWFAWLGVDESTGHRLQKALLLDIGYGTPISRDEWKERLDVLLSALHLAGNPNPFGSIINDLAAEMRRVS</sequence>
<evidence type="ECO:0000313" key="2">
    <source>
        <dbReference type="Proteomes" id="UP000054097"/>
    </source>
</evidence>
<reference evidence="1 2" key="1">
    <citation type="submission" date="2014-04" db="EMBL/GenBank/DDBJ databases">
        <authorList>
            <consortium name="DOE Joint Genome Institute"/>
            <person name="Kuo A."/>
            <person name="Zuccaro A."/>
            <person name="Kohler A."/>
            <person name="Nagy L.G."/>
            <person name="Floudas D."/>
            <person name="Copeland A."/>
            <person name="Barry K.W."/>
            <person name="Cichocki N."/>
            <person name="Veneault-Fourrey C."/>
            <person name="LaButti K."/>
            <person name="Lindquist E.A."/>
            <person name="Lipzen A."/>
            <person name="Lundell T."/>
            <person name="Morin E."/>
            <person name="Murat C."/>
            <person name="Sun H."/>
            <person name="Tunlid A."/>
            <person name="Henrissat B."/>
            <person name="Grigoriev I.V."/>
            <person name="Hibbett D.S."/>
            <person name="Martin F."/>
            <person name="Nordberg H.P."/>
            <person name="Cantor M.N."/>
            <person name="Hua S.X."/>
        </authorList>
    </citation>
    <scope>NUCLEOTIDE SEQUENCE [LARGE SCALE GENOMIC DNA]</scope>
    <source>
        <strain evidence="1 2">MAFF 305830</strain>
    </source>
</reference>
<keyword evidence="2" id="KW-1185">Reference proteome</keyword>
<protein>
    <submittedName>
        <fullName evidence="1">Uncharacterized protein</fullName>
    </submittedName>
</protein>
<organism evidence="1 2">
    <name type="scientific">Serendipita vermifera MAFF 305830</name>
    <dbReference type="NCBI Taxonomy" id="933852"/>
    <lineage>
        <taxon>Eukaryota</taxon>
        <taxon>Fungi</taxon>
        <taxon>Dikarya</taxon>
        <taxon>Basidiomycota</taxon>
        <taxon>Agaricomycotina</taxon>
        <taxon>Agaricomycetes</taxon>
        <taxon>Sebacinales</taxon>
        <taxon>Serendipitaceae</taxon>
        <taxon>Serendipita</taxon>
    </lineage>
</organism>
<reference evidence="2" key="2">
    <citation type="submission" date="2015-01" db="EMBL/GenBank/DDBJ databases">
        <title>Evolutionary Origins and Diversification of the Mycorrhizal Mutualists.</title>
        <authorList>
            <consortium name="DOE Joint Genome Institute"/>
            <consortium name="Mycorrhizal Genomics Consortium"/>
            <person name="Kohler A."/>
            <person name="Kuo A."/>
            <person name="Nagy L.G."/>
            <person name="Floudas D."/>
            <person name="Copeland A."/>
            <person name="Barry K.W."/>
            <person name="Cichocki N."/>
            <person name="Veneault-Fourrey C."/>
            <person name="LaButti K."/>
            <person name="Lindquist E.A."/>
            <person name="Lipzen A."/>
            <person name="Lundell T."/>
            <person name="Morin E."/>
            <person name="Murat C."/>
            <person name="Riley R."/>
            <person name="Ohm R."/>
            <person name="Sun H."/>
            <person name="Tunlid A."/>
            <person name="Henrissat B."/>
            <person name="Grigoriev I.V."/>
            <person name="Hibbett D.S."/>
            <person name="Martin F."/>
        </authorList>
    </citation>
    <scope>NUCLEOTIDE SEQUENCE [LARGE SCALE GENOMIC DNA]</scope>
    <source>
        <strain evidence="2">MAFF 305830</strain>
    </source>
</reference>
<evidence type="ECO:0000313" key="1">
    <source>
        <dbReference type="EMBL" id="KIM25190.1"/>
    </source>
</evidence>
<accession>A0A0C3AKV2</accession>